<dbReference type="EMBL" id="JSFK01000048">
    <property type="protein sequence ID" value="KHA70082.1"/>
    <property type="molecule type" value="Genomic_DNA"/>
</dbReference>
<evidence type="ECO:0000313" key="2">
    <source>
        <dbReference type="Proteomes" id="UP000030564"/>
    </source>
</evidence>
<accession>A0A0A6D5S7</accession>
<protein>
    <submittedName>
        <fullName evidence="1">Uncharacterized protein</fullName>
    </submittedName>
</protein>
<dbReference type="OrthoDB" id="7063216at2"/>
<organism evidence="1 2">
    <name type="scientific">Pseudomonas chlororaphis</name>
    <dbReference type="NCBI Taxonomy" id="587753"/>
    <lineage>
        <taxon>Bacteria</taxon>
        <taxon>Pseudomonadati</taxon>
        <taxon>Pseudomonadota</taxon>
        <taxon>Gammaproteobacteria</taxon>
        <taxon>Pseudomonadales</taxon>
        <taxon>Pseudomonadaceae</taxon>
        <taxon>Pseudomonas</taxon>
    </lineage>
</organism>
<evidence type="ECO:0000313" key="1">
    <source>
        <dbReference type="EMBL" id="KHA70082.1"/>
    </source>
</evidence>
<dbReference type="PATRIC" id="fig|587753.9.peg.4887"/>
<sequence>MPAYFNLDTFSSILRYLILAAQAKRVVPYNELENAFGLSHNMAGFYAGMVGNFCYDNKLPLLNSLVINTTACKPSEGFDAYLDDSKMTWGDCLAQCWKYFHLTTSRVHQVKNFSGLTDSVRKWGAQEL</sequence>
<reference evidence="1 2" key="1">
    <citation type="submission" date="2014-10" db="EMBL/GenBank/DDBJ databases">
        <title>Draft genome sequence of Pseudomonas chlororaphis EA105.</title>
        <authorList>
            <person name="McCully L.M."/>
            <person name="Bitzer A.S."/>
            <person name="Spence C."/>
            <person name="Bais H."/>
            <person name="Silby M.W."/>
        </authorList>
    </citation>
    <scope>NUCLEOTIDE SEQUENCE [LARGE SCALE GENOMIC DNA]</scope>
    <source>
        <strain evidence="1 2">EA105</strain>
    </source>
</reference>
<comment type="caution">
    <text evidence="1">The sequence shown here is derived from an EMBL/GenBank/DDBJ whole genome shotgun (WGS) entry which is preliminary data.</text>
</comment>
<proteinExistence type="predicted"/>
<dbReference type="AlphaFoldDB" id="A0A0A6D5S7"/>
<dbReference type="Proteomes" id="UP000030564">
    <property type="component" value="Unassembled WGS sequence"/>
</dbReference>
<name>A0A0A6D5S7_9PSED</name>
<gene>
    <name evidence="1" type="ORF">NZ35_27630</name>
</gene>